<protein>
    <submittedName>
        <fullName evidence="1">Uncharacterized protein</fullName>
    </submittedName>
</protein>
<dbReference type="HOGENOM" id="CLU_3040468_0_0_10"/>
<reference evidence="1 2" key="1">
    <citation type="submission" date="2013-04" db="EMBL/GenBank/DDBJ databases">
        <title>The Genome Sequence of Bacteroides massiliensis dnLKV3.</title>
        <authorList>
            <consortium name="The Broad Institute Genomics Platform"/>
            <consortium name="The Broad Institute Genome Sequencing Center for Infectious Disease"/>
            <person name="Earl A."/>
            <person name="Xavier R."/>
            <person name="Kuhn K."/>
            <person name="Stappenbeck T."/>
            <person name="Walker B."/>
            <person name="Young S."/>
            <person name="Zeng Q."/>
            <person name="Gargeya S."/>
            <person name="Fitzgerald M."/>
            <person name="Haas B."/>
            <person name="Abouelleil A."/>
            <person name="Allen A.W."/>
            <person name="Alvarado L."/>
            <person name="Arachchi H.M."/>
            <person name="Berlin A.M."/>
            <person name="Chapman S.B."/>
            <person name="Gainer-Dewar J."/>
            <person name="Goldberg J."/>
            <person name="Griggs A."/>
            <person name="Gujja S."/>
            <person name="Hansen M."/>
            <person name="Howarth C."/>
            <person name="Imamovic A."/>
            <person name="Ireland A."/>
            <person name="Larimer J."/>
            <person name="McCowan C."/>
            <person name="Murphy C."/>
            <person name="Pearson M."/>
            <person name="Poon T.W."/>
            <person name="Priest M."/>
            <person name="Roberts A."/>
            <person name="Saif S."/>
            <person name="Shea T."/>
            <person name="Sisk P."/>
            <person name="Sykes S."/>
            <person name="Wortman J."/>
            <person name="Nusbaum C."/>
            <person name="Birren B."/>
        </authorList>
    </citation>
    <scope>NUCLEOTIDE SEQUENCE [LARGE SCALE GENOMIC DNA]</scope>
    <source>
        <strain evidence="2">dnLKV3</strain>
    </source>
</reference>
<evidence type="ECO:0000313" key="1">
    <source>
        <dbReference type="EMBL" id="EOS15262.1"/>
    </source>
</evidence>
<accession>R9ICW5</accession>
<dbReference type="AlphaFoldDB" id="R9ICW5"/>
<dbReference type="RefSeq" id="WP_016275076.1">
    <property type="nucleotide sequence ID" value="NZ_CAONFL010000025.1"/>
</dbReference>
<dbReference type="PATRIC" id="fig|1235788.3.peg.594"/>
<organism evidence="1 2">
    <name type="scientific">Phocaeicola sartorii</name>
    <dbReference type="NCBI Taxonomy" id="671267"/>
    <lineage>
        <taxon>Bacteria</taxon>
        <taxon>Pseudomonadati</taxon>
        <taxon>Bacteroidota</taxon>
        <taxon>Bacteroidia</taxon>
        <taxon>Bacteroidales</taxon>
        <taxon>Bacteroidaceae</taxon>
        <taxon>Phocaeicola</taxon>
    </lineage>
</organism>
<name>R9ICW5_9BACT</name>
<sequence>MKEKFHPLPDSKAARMTVNVGWTCFCLYVFKKLTKHHTLWWQALEENPNKPKMN</sequence>
<dbReference type="Proteomes" id="UP000014200">
    <property type="component" value="Unassembled WGS sequence"/>
</dbReference>
<gene>
    <name evidence="1" type="ORF">C802_00596</name>
</gene>
<evidence type="ECO:0000313" key="2">
    <source>
        <dbReference type="Proteomes" id="UP000014200"/>
    </source>
</evidence>
<comment type="caution">
    <text evidence="1">The sequence shown here is derived from an EMBL/GenBank/DDBJ whole genome shotgun (WGS) entry which is preliminary data.</text>
</comment>
<proteinExistence type="predicted"/>
<dbReference type="EMBL" id="ASSP01000005">
    <property type="protein sequence ID" value="EOS15262.1"/>
    <property type="molecule type" value="Genomic_DNA"/>
</dbReference>
<keyword evidence="2" id="KW-1185">Reference proteome</keyword>
<dbReference type="STRING" id="1235788.C802_00596"/>